<proteinExistence type="predicted"/>
<dbReference type="GO" id="GO:0008270">
    <property type="term" value="F:zinc ion binding"/>
    <property type="evidence" value="ECO:0007669"/>
    <property type="project" value="UniProtKB-KW"/>
</dbReference>
<comment type="caution">
    <text evidence="4">The sequence shown here is derived from an EMBL/GenBank/DDBJ whole genome shotgun (WGS) entry which is preliminary data.</text>
</comment>
<dbReference type="SMART" id="SM00184">
    <property type="entry name" value="RING"/>
    <property type="match status" value="1"/>
</dbReference>
<keyword evidence="1" id="KW-0863">Zinc-finger</keyword>
<sequence length="194" mass="21977">MSKSNPNAKKSDIHDADPNVRRKLNAPVAPARKKPVTAGRTNPLLPERHLGGLDRLRRLRPYSIATTRIVKRAPVVALPGIRELREEALTVEDLWRPGNPPPTVKCNEEDCCGICLQLRSHPVFYPCGHGHCYVCARIWFEQQWTCPECENVVTQPPFRIDAVDDLMRRIYGDWDASVVSYEWSGLTFPVLPTV</sequence>
<keyword evidence="1" id="KW-0479">Metal-binding</keyword>
<dbReference type="EMBL" id="JARKIB010000006">
    <property type="protein sequence ID" value="KAJ7779036.1"/>
    <property type="molecule type" value="Genomic_DNA"/>
</dbReference>
<accession>A0AAD7K5U6</accession>
<protein>
    <recommendedName>
        <fullName evidence="3">RING-type domain-containing protein</fullName>
    </recommendedName>
</protein>
<dbReference type="AlphaFoldDB" id="A0AAD7K5U6"/>
<evidence type="ECO:0000256" key="1">
    <source>
        <dbReference type="PROSITE-ProRule" id="PRU00175"/>
    </source>
</evidence>
<reference evidence="4" key="1">
    <citation type="submission" date="2023-03" db="EMBL/GenBank/DDBJ databases">
        <title>Massive genome expansion in bonnet fungi (Mycena s.s.) driven by repeated elements and novel gene families across ecological guilds.</title>
        <authorList>
            <consortium name="Lawrence Berkeley National Laboratory"/>
            <person name="Harder C.B."/>
            <person name="Miyauchi S."/>
            <person name="Viragh M."/>
            <person name="Kuo A."/>
            <person name="Thoen E."/>
            <person name="Andreopoulos B."/>
            <person name="Lu D."/>
            <person name="Skrede I."/>
            <person name="Drula E."/>
            <person name="Henrissat B."/>
            <person name="Morin E."/>
            <person name="Kohler A."/>
            <person name="Barry K."/>
            <person name="LaButti K."/>
            <person name="Morin E."/>
            <person name="Salamov A."/>
            <person name="Lipzen A."/>
            <person name="Mereny Z."/>
            <person name="Hegedus B."/>
            <person name="Baldrian P."/>
            <person name="Stursova M."/>
            <person name="Weitz H."/>
            <person name="Taylor A."/>
            <person name="Grigoriev I.V."/>
            <person name="Nagy L.G."/>
            <person name="Martin F."/>
            <person name="Kauserud H."/>
        </authorList>
    </citation>
    <scope>NUCLEOTIDE SEQUENCE</scope>
    <source>
        <strain evidence="4">CBHHK182m</strain>
    </source>
</reference>
<evidence type="ECO:0000313" key="5">
    <source>
        <dbReference type="Proteomes" id="UP001215598"/>
    </source>
</evidence>
<dbReference type="InterPro" id="IPR001841">
    <property type="entry name" value="Znf_RING"/>
</dbReference>
<evidence type="ECO:0000259" key="3">
    <source>
        <dbReference type="PROSITE" id="PS50089"/>
    </source>
</evidence>
<dbReference type="Gene3D" id="3.30.40.10">
    <property type="entry name" value="Zinc/RING finger domain, C3HC4 (zinc finger)"/>
    <property type="match status" value="1"/>
</dbReference>
<evidence type="ECO:0000256" key="2">
    <source>
        <dbReference type="SAM" id="MobiDB-lite"/>
    </source>
</evidence>
<dbReference type="Pfam" id="PF13920">
    <property type="entry name" value="zf-C3HC4_3"/>
    <property type="match status" value="1"/>
</dbReference>
<dbReference type="SUPFAM" id="SSF57850">
    <property type="entry name" value="RING/U-box"/>
    <property type="match status" value="1"/>
</dbReference>
<feature type="domain" description="RING-type" evidence="3">
    <location>
        <begin position="112"/>
        <end position="150"/>
    </location>
</feature>
<organism evidence="4 5">
    <name type="scientific">Mycena metata</name>
    <dbReference type="NCBI Taxonomy" id="1033252"/>
    <lineage>
        <taxon>Eukaryota</taxon>
        <taxon>Fungi</taxon>
        <taxon>Dikarya</taxon>
        <taxon>Basidiomycota</taxon>
        <taxon>Agaricomycotina</taxon>
        <taxon>Agaricomycetes</taxon>
        <taxon>Agaricomycetidae</taxon>
        <taxon>Agaricales</taxon>
        <taxon>Marasmiineae</taxon>
        <taxon>Mycenaceae</taxon>
        <taxon>Mycena</taxon>
    </lineage>
</organism>
<name>A0AAD7K5U6_9AGAR</name>
<gene>
    <name evidence="4" type="ORF">B0H16DRAFT_1448572</name>
</gene>
<dbReference type="InterPro" id="IPR013083">
    <property type="entry name" value="Znf_RING/FYVE/PHD"/>
</dbReference>
<dbReference type="Proteomes" id="UP001215598">
    <property type="component" value="Unassembled WGS sequence"/>
</dbReference>
<keyword evidence="1" id="KW-0862">Zinc</keyword>
<keyword evidence="5" id="KW-1185">Reference proteome</keyword>
<feature type="region of interest" description="Disordered" evidence="2">
    <location>
        <begin position="1"/>
        <end position="48"/>
    </location>
</feature>
<feature type="compositionally biased region" description="Basic and acidic residues" evidence="2">
    <location>
        <begin position="9"/>
        <end position="20"/>
    </location>
</feature>
<evidence type="ECO:0000313" key="4">
    <source>
        <dbReference type="EMBL" id="KAJ7779036.1"/>
    </source>
</evidence>
<dbReference type="PROSITE" id="PS50089">
    <property type="entry name" value="ZF_RING_2"/>
    <property type="match status" value="1"/>
</dbReference>